<dbReference type="InterPro" id="IPR013766">
    <property type="entry name" value="Thioredoxin_domain"/>
</dbReference>
<dbReference type="InterPro" id="IPR050924">
    <property type="entry name" value="Peroxiredoxin_BCP/PrxQ"/>
</dbReference>
<dbReference type="PANTHER" id="PTHR42801">
    <property type="entry name" value="THIOREDOXIN-DEPENDENT PEROXIDE REDUCTASE"/>
    <property type="match status" value="1"/>
</dbReference>
<keyword evidence="7" id="KW-1015">Disulfide bond</keyword>
<sequence length="157" mass="17970">MPNIGEKAPDFCLPNQDSEEVCLRDLQGSWVVLYFYPKDNTPGCTTEALDFTAHIDEFRDLRATVLGVSPDSVKRHQNFIAKKELKVTLLADEDHKVCELYGVWQLKKNYGREYMGVVRSTFIIDPDGIIRAKWEKVKVKGHVEEVLKTLKELVEGD</sequence>
<protein>
    <recommendedName>
        <fullName evidence="13">Putative peroxiredoxin bcp</fullName>
        <ecNumber evidence="3">1.11.1.24</ecNumber>
    </recommendedName>
    <alternativeName>
        <fullName evidence="14">Bacterioferritin comigratory protein homolog</fullName>
    </alternativeName>
    <alternativeName>
        <fullName evidence="9">Thioredoxin peroxidase</fullName>
    </alternativeName>
    <alternativeName>
        <fullName evidence="11">Thioredoxin-dependent peroxiredoxin Bcp</fullName>
    </alternativeName>
</protein>
<feature type="domain" description="Thioredoxin" evidence="16">
    <location>
        <begin position="2"/>
        <end position="155"/>
    </location>
</feature>
<evidence type="ECO:0000256" key="12">
    <source>
        <dbReference type="ARBA" id="ARBA00049091"/>
    </source>
</evidence>
<evidence type="ECO:0000313" key="18">
    <source>
        <dbReference type="Proteomes" id="UP000008633"/>
    </source>
</evidence>
<dbReference type="eggNOG" id="COG1225">
    <property type="taxonomic scope" value="Bacteria"/>
</dbReference>
<reference evidence="17 18" key="1">
    <citation type="journal article" date="2011" name="Stand. Genomic Sci.">
        <title>Complete genome sequence of Nitratifractor salsuginis type strain (E9I37-1).</title>
        <authorList>
            <person name="Anderson I."/>
            <person name="Sikorski J."/>
            <person name="Zeytun A."/>
            <person name="Nolan M."/>
            <person name="Lapidus A."/>
            <person name="Lucas S."/>
            <person name="Hammon N."/>
            <person name="Deshpande S."/>
            <person name="Cheng J.F."/>
            <person name="Tapia R."/>
            <person name="Han C."/>
            <person name="Goodwin L."/>
            <person name="Pitluck S."/>
            <person name="Liolios K."/>
            <person name="Pagani I."/>
            <person name="Ivanova N."/>
            <person name="Huntemann M."/>
            <person name="Mavromatis K."/>
            <person name="Ovchinikova G."/>
            <person name="Pati A."/>
            <person name="Chen A."/>
            <person name="Palaniappan K."/>
            <person name="Land M."/>
            <person name="Hauser L."/>
            <person name="Brambilla E.M."/>
            <person name="Ngatchou-Djao O.D."/>
            <person name="Rohde M."/>
            <person name="Tindall B.J."/>
            <person name="Goker M."/>
            <person name="Detter J.C."/>
            <person name="Woyke T."/>
            <person name="Bristow J."/>
            <person name="Eisen J.A."/>
            <person name="Markowitz V."/>
            <person name="Hugenholtz P."/>
            <person name="Klenk H.P."/>
            <person name="Kyrpides N.C."/>
        </authorList>
    </citation>
    <scope>NUCLEOTIDE SEQUENCE [LARGE SCALE GENOMIC DNA]</scope>
    <source>
        <strain evidence="18">DSM 16511 / JCM 12458 / E9I37-1</strain>
    </source>
</reference>
<comment type="subunit">
    <text evidence="2">Monomer.</text>
</comment>
<comment type="catalytic activity">
    <reaction evidence="12">
        <text>a hydroperoxide + [thioredoxin]-dithiol = an alcohol + [thioredoxin]-disulfide + H2O</text>
        <dbReference type="Rhea" id="RHEA:62620"/>
        <dbReference type="Rhea" id="RHEA-COMP:10698"/>
        <dbReference type="Rhea" id="RHEA-COMP:10700"/>
        <dbReference type="ChEBI" id="CHEBI:15377"/>
        <dbReference type="ChEBI" id="CHEBI:29950"/>
        <dbReference type="ChEBI" id="CHEBI:30879"/>
        <dbReference type="ChEBI" id="CHEBI:35924"/>
        <dbReference type="ChEBI" id="CHEBI:50058"/>
        <dbReference type="EC" id="1.11.1.24"/>
    </reaction>
</comment>
<evidence type="ECO:0000256" key="9">
    <source>
        <dbReference type="ARBA" id="ARBA00032824"/>
    </source>
</evidence>
<reference evidence="18" key="2">
    <citation type="submission" date="2011-01" db="EMBL/GenBank/DDBJ databases">
        <title>The complete genome of Nitratifractor salsuginis DSM 16511.</title>
        <authorList>
            <consortium name="US DOE Joint Genome Institute (JGI-PGF)"/>
            <person name="Lucas S."/>
            <person name="Copeland A."/>
            <person name="Lapidus A."/>
            <person name="Bruce D."/>
            <person name="Goodwin L."/>
            <person name="Pitluck S."/>
            <person name="Kyrpides N."/>
            <person name="Mavromatis K."/>
            <person name="Ivanova N."/>
            <person name="Mikhailova N."/>
            <person name="Zeytun A."/>
            <person name="Detter J.C."/>
            <person name="Tapia R."/>
            <person name="Han C."/>
            <person name="Land M."/>
            <person name="Hauser L."/>
            <person name="Markowitz V."/>
            <person name="Cheng J.-F."/>
            <person name="Hugenholtz P."/>
            <person name="Woyke T."/>
            <person name="Wu D."/>
            <person name="Tindall B."/>
            <person name="Schuetze A."/>
            <person name="Brambilla E."/>
            <person name="Klenk H.-P."/>
            <person name="Eisen J.A."/>
        </authorList>
    </citation>
    <scope>NUCLEOTIDE SEQUENCE [LARGE SCALE GENOMIC DNA]</scope>
    <source>
        <strain evidence="18">DSM 16511 / JCM 12458 / E9I37-1</strain>
    </source>
</reference>
<accession>E6X0I6</accession>
<evidence type="ECO:0000256" key="2">
    <source>
        <dbReference type="ARBA" id="ARBA00011245"/>
    </source>
</evidence>
<gene>
    <name evidence="17" type="ordered locus">Nitsa_1588</name>
</gene>
<comment type="similarity">
    <text evidence="10">Belongs to the peroxiredoxin family. BCP/PrxQ subfamily.</text>
</comment>
<organism evidence="17 18">
    <name type="scientific">Nitratifractor salsuginis (strain DSM 16511 / JCM 12458 / E9I37-1)</name>
    <dbReference type="NCBI Taxonomy" id="749222"/>
    <lineage>
        <taxon>Bacteria</taxon>
        <taxon>Pseudomonadati</taxon>
        <taxon>Campylobacterota</taxon>
        <taxon>Epsilonproteobacteria</taxon>
        <taxon>Campylobacterales</taxon>
        <taxon>Sulfurovaceae</taxon>
        <taxon>Nitratifractor</taxon>
    </lineage>
</organism>
<dbReference type="SUPFAM" id="SSF52833">
    <property type="entry name" value="Thioredoxin-like"/>
    <property type="match status" value="1"/>
</dbReference>
<evidence type="ECO:0000256" key="10">
    <source>
        <dbReference type="ARBA" id="ARBA00038489"/>
    </source>
</evidence>
<dbReference type="Gene3D" id="3.40.30.10">
    <property type="entry name" value="Glutaredoxin"/>
    <property type="match status" value="1"/>
</dbReference>
<dbReference type="EMBL" id="CP002452">
    <property type="protein sequence ID" value="ADV46836.1"/>
    <property type="molecule type" value="Genomic_DNA"/>
</dbReference>
<dbReference type="FunFam" id="3.40.30.10:FF:000007">
    <property type="entry name" value="Thioredoxin-dependent thiol peroxidase"/>
    <property type="match status" value="1"/>
</dbReference>
<dbReference type="InterPro" id="IPR000866">
    <property type="entry name" value="AhpC/TSA"/>
</dbReference>
<evidence type="ECO:0000313" key="17">
    <source>
        <dbReference type="EMBL" id="ADV46836.1"/>
    </source>
</evidence>
<evidence type="ECO:0000256" key="8">
    <source>
        <dbReference type="ARBA" id="ARBA00023284"/>
    </source>
</evidence>
<name>E6X0I6_NITSE</name>
<evidence type="ECO:0000259" key="16">
    <source>
        <dbReference type="PROSITE" id="PS51352"/>
    </source>
</evidence>
<dbReference type="Pfam" id="PF00578">
    <property type="entry name" value="AhpC-TSA"/>
    <property type="match status" value="1"/>
</dbReference>
<comment type="function">
    <text evidence="1">Thiol-specific peroxidase that catalyzes the reduction of hydrogen peroxide and organic hydroperoxides to water and alcohols, respectively. Plays a role in cell protection against oxidative stress by detoxifying peroxides and as sensor of hydrogen peroxide-mediated signaling events.</text>
</comment>
<evidence type="ECO:0000256" key="1">
    <source>
        <dbReference type="ARBA" id="ARBA00003330"/>
    </source>
</evidence>
<dbReference type="KEGG" id="nsa:Nitsa_1588"/>
<dbReference type="PANTHER" id="PTHR42801:SF4">
    <property type="entry name" value="AHPC_TSA FAMILY PROTEIN"/>
    <property type="match status" value="1"/>
</dbReference>
<dbReference type="RefSeq" id="WP_013554525.1">
    <property type="nucleotide sequence ID" value="NC_014935.1"/>
</dbReference>
<keyword evidence="6 17" id="KW-0560">Oxidoreductase</keyword>
<dbReference type="GO" id="GO:0008379">
    <property type="term" value="F:thioredoxin peroxidase activity"/>
    <property type="evidence" value="ECO:0007669"/>
    <property type="project" value="TreeGrafter"/>
</dbReference>
<evidence type="ECO:0000256" key="4">
    <source>
        <dbReference type="ARBA" id="ARBA00022559"/>
    </source>
</evidence>
<evidence type="ECO:0000256" key="14">
    <source>
        <dbReference type="ARBA" id="ARBA00078138"/>
    </source>
</evidence>
<dbReference type="PROSITE" id="PS51352">
    <property type="entry name" value="THIOREDOXIN_2"/>
    <property type="match status" value="1"/>
</dbReference>
<dbReference type="GO" id="GO:0005737">
    <property type="term" value="C:cytoplasm"/>
    <property type="evidence" value="ECO:0007669"/>
    <property type="project" value="TreeGrafter"/>
</dbReference>
<dbReference type="HOGENOM" id="CLU_042529_14_1_7"/>
<keyword evidence="8" id="KW-0676">Redox-active center</keyword>
<dbReference type="InterPro" id="IPR024706">
    <property type="entry name" value="Peroxiredoxin_AhpC-typ"/>
</dbReference>
<dbReference type="InterPro" id="IPR036249">
    <property type="entry name" value="Thioredoxin-like_sf"/>
</dbReference>
<dbReference type="GO" id="GO:0045454">
    <property type="term" value="P:cell redox homeostasis"/>
    <property type="evidence" value="ECO:0007669"/>
    <property type="project" value="TreeGrafter"/>
</dbReference>
<evidence type="ECO:0000256" key="5">
    <source>
        <dbReference type="ARBA" id="ARBA00022862"/>
    </source>
</evidence>
<proteinExistence type="inferred from homology"/>
<dbReference type="GO" id="GO:0034599">
    <property type="term" value="P:cellular response to oxidative stress"/>
    <property type="evidence" value="ECO:0007669"/>
    <property type="project" value="TreeGrafter"/>
</dbReference>
<dbReference type="NCBIfam" id="NF006960">
    <property type="entry name" value="PRK09437.1"/>
    <property type="match status" value="1"/>
</dbReference>
<evidence type="ECO:0000256" key="6">
    <source>
        <dbReference type="ARBA" id="ARBA00023002"/>
    </source>
</evidence>
<keyword evidence="18" id="KW-1185">Reference proteome</keyword>
<evidence type="ECO:0000256" key="3">
    <source>
        <dbReference type="ARBA" id="ARBA00013017"/>
    </source>
</evidence>
<evidence type="ECO:0000256" key="7">
    <source>
        <dbReference type="ARBA" id="ARBA00023157"/>
    </source>
</evidence>
<dbReference type="AlphaFoldDB" id="E6X0I6"/>
<dbReference type="Proteomes" id="UP000008633">
    <property type="component" value="Chromosome"/>
</dbReference>
<keyword evidence="5" id="KW-0049">Antioxidant</keyword>
<evidence type="ECO:0000256" key="11">
    <source>
        <dbReference type="ARBA" id="ARBA00042639"/>
    </source>
</evidence>
<dbReference type="STRING" id="749222.Nitsa_1588"/>
<keyword evidence="4 17" id="KW-0575">Peroxidase</keyword>
<evidence type="ECO:0000256" key="15">
    <source>
        <dbReference type="PIRSR" id="PIRSR000239-1"/>
    </source>
</evidence>
<dbReference type="OrthoDB" id="9812811at2"/>
<dbReference type="CDD" id="cd03017">
    <property type="entry name" value="PRX_BCP"/>
    <property type="match status" value="1"/>
</dbReference>
<feature type="active site" description="Cysteine sulfenic acid (-SOH) intermediate; for peroxidase activity" evidence="15">
    <location>
        <position position="44"/>
    </location>
</feature>
<evidence type="ECO:0000256" key="13">
    <source>
        <dbReference type="ARBA" id="ARBA00072587"/>
    </source>
</evidence>
<dbReference type="EC" id="1.11.1.24" evidence="3"/>
<dbReference type="PIRSF" id="PIRSF000239">
    <property type="entry name" value="AHPC"/>
    <property type="match status" value="1"/>
</dbReference>